<evidence type="ECO:0000256" key="1">
    <source>
        <dbReference type="ARBA" id="ARBA00022690"/>
    </source>
</evidence>
<dbReference type="SUPFAM" id="SSF57362">
    <property type="entry name" value="BPTI-like"/>
    <property type="match status" value="1"/>
</dbReference>
<dbReference type="SMART" id="SM00131">
    <property type="entry name" value="KU"/>
    <property type="match status" value="1"/>
</dbReference>
<keyword evidence="3" id="KW-1015">Disulfide bond</keyword>
<feature type="chain" id="PRO_5002148564" evidence="4">
    <location>
        <begin position="17"/>
        <end position="113"/>
    </location>
</feature>
<dbReference type="GO" id="GO:0004867">
    <property type="term" value="F:serine-type endopeptidase inhibitor activity"/>
    <property type="evidence" value="ECO:0007669"/>
    <property type="project" value="UniProtKB-KW"/>
</dbReference>
<evidence type="ECO:0000256" key="2">
    <source>
        <dbReference type="ARBA" id="ARBA00022900"/>
    </source>
</evidence>
<keyword evidence="7" id="KW-1185">Reference proteome</keyword>
<dbReference type="InterPro" id="IPR002223">
    <property type="entry name" value="Kunitz_BPTI"/>
</dbReference>
<keyword evidence="1" id="KW-0646">Protease inhibitor</keyword>
<dbReference type="Pfam" id="PF00014">
    <property type="entry name" value="Kunitz_BPTI"/>
    <property type="match status" value="1"/>
</dbReference>
<keyword evidence="4" id="KW-0732">Signal</keyword>
<organism evidence="6 7">
    <name type="scientific">Ancylostoma duodenale</name>
    <dbReference type="NCBI Taxonomy" id="51022"/>
    <lineage>
        <taxon>Eukaryota</taxon>
        <taxon>Metazoa</taxon>
        <taxon>Ecdysozoa</taxon>
        <taxon>Nematoda</taxon>
        <taxon>Chromadorea</taxon>
        <taxon>Rhabditida</taxon>
        <taxon>Rhabditina</taxon>
        <taxon>Rhabditomorpha</taxon>
        <taxon>Strongyloidea</taxon>
        <taxon>Ancylostomatidae</taxon>
        <taxon>Ancylostomatinae</taxon>
        <taxon>Ancylostoma</taxon>
    </lineage>
</organism>
<keyword evidence="2" id="KW-0722">Serine protease inhibitor</keyword>
<dbReference type="InterPro" id="IPR050098">
    <property type="entry name" value="TFPI/VKTCI-like"/>
</dbReference>
<feature type="signal peptide" evidence="4">
    <location>
        <begin position="1"/>
        <end position="16"/>
    </location>
</feature>
<accession>A0A0C2FIW2</accession>
<protein>
    <submittedName>
        <fullName evidence="6">Kunitz/Bovine pancreatic trypsin inhibitor domain protein</fullName>
    </submittedName>
</protein>
<evidence type="ECO:0000313" key="7">
    <source>
        <dbReference type="Proteomes" id="UP000054047"/>
    </source>
</evidence>
<dbReference type="CDD" id="cd00109">
    <property type="entry name" value="Kunitz-type"/>
    <property type="match status" value="1"/>
</dbReference>
<proteinExistence type="predicted"/>
<dbReference type="PANTHER" id="PTHR10083:SF328">
    <property type="entry name" value="TISSUE FACTOR PATHWAY INHIBITOR"/>
    <property type="match status" value="1"/>
</dbReference>
<dbReference type="Proteomes" id="UP000054047">
    <property type="component" value="Unassembled WGS sequence"/>
</dbReference>
<dbReference type="GO" id="GO:0005615">
    <property type="term" value="C:extracellular space"/>
    <property type="evidence" value="ECO:0007669"/>
    <property type="project" value="TreeGrafter"/>
</dbReference>
<dbReference type="EMBL" id="KN758779">
    <property type="protein sequence ID" value="KIH48535.1"/>
    <property type="molecule type" value="Genomic_DNA"/>
</dbReference>
<reference evidence="6 7" key="1">
    <citation type="submission" date="2013-12" db="EMBL/GenBank/DDBJ databases">
        <title>Draft genome of the parsitic nematode Ancylostoma duodenale.</title>
        <authorList>
            <person name="Mitreva M."/>
        </authorList>
    </citation>
    <scope>NUCLEOTIDE SEQUENCE [LARGE SCALE GENOMIC DNA]</scope>
    <source>
        <strain evidence="6 7">Zhejiang</strain>
    </source>
</reference>
<dbReference type="PANTHER" id="PTHR10083">
    <property type="entry name" value="KUNITZ-TYPE PROTEASE INHIBITOR-RELATED"/>
    <property type="match status" value="1"/>
</dbReference>
<dbReference type="PROSITE" id="PS50279">
    <property type="entry name" value="BPTI_KUNITZ_2"/>
    <property type="match status" value="1"/>
</dbReference>
<dbReference type="Gene3D" id="4.10.410.10">
    <property type="entry name" value="Pancreatic trypsin inhibitor Kunitz domain"/>
    <property type="match status" value="1"/>
</dbReference>
<evidence type="ECO:0000313" key="6">
    <source>
        <dbReference type="EMBL" id="KIH48535.1"/>
    </source>
</evidence>
<sequence>MRFLLLALLCVTICYCRYYGGAGQSKGYPQYDQQSMQIPTLPPPWKRCRGPAVSGKVACTASFIRYTYQKGQCEQIIYGGCGETSNNFETKEECEKTCMGTGSPKYPRPYYRS</sequence>
<feature type="domain" description="BPTI/Kunitz inhibitor" evidence="5">
    <location>
        <begin position="48"/>
        <end position="98"/>
    </location>
</feature>
<gene>
    <name evidence="6" type="ORF">ANCDUO_21395</name>
</gene>
<dbReference type="InterPro" id="IPR036880">
    <property type="entry name" value="Kunitz_BPTI_sf"/>
</dbReference>
<dbReference type="OrthoDB" id="6775666at2759"/>
<evidence type="ECO:0000256" key="4">
    <source>
        <dbReference type="SAM" id="SignalP"/>
    </source>
</evidence>
<dbReference type="AlphaFoldDB" id="A0A0C2FIW2"/>
<name>A0A0C2FIW2_9BILA</name>
<evidence type="ECO:0000256" key="3">
    <source>
        <dbReference type="ARBA" id="ARBA00023157"/>
    </source>
</evidence>
<evidence type="ECO:0000259" key="5">
    <source>
        <dbReference type="PROSITE" id="PS50279"/>
    </source>
</evidence>